<dbReference type="Proteomes" id="UP000828251">
    <property type="component" value="Unassembled WGS sequence"/>
</dbReference>
<name>A0A9D3ZDX7_9ROSI</name>
<evidence type="ECO:0000313" key="1">
    <source>
        <dbReference type="EMBL" id="KAH1030230.1"/>
    </source>
</evidence>
<evidence type="ECO:0000313" key="2">
    <source>
        <dbReference type="Proteomes" id="UP000828251"/>
    </source>
</evidence>
<dbReference type="SUPFAM" id="SSF64484">
    <property type="entry name" value="beta and beta-prime subunits of DNA dependent RNA-polymerase"/>
    <property type="match status" value="1"/>
</dbReference>
<accession>A0A9D3ZDX7</accession>
<gene>
    <name evidence="1" type="ORF">J1N35_046149</name>
</gene>
<organism evidence="1 2">
    <name type="scientific">Gossypium stocksii</name>
    <dbReference type="NCBI Taxonomy" id="47602"/>
    <lineage>
        <taxon>Eukaryota</taxon>
        <taxon>Viridiplantae</taxon>
        <taxon>Streptophyta</taxon>
        <taxon>Embryophyta</taxon>
        <taxon>Tracheophyta</taxon>
        <taxon>Spermatophyta</taxon>
        <taxon>Magnoliopsida</taxon>
        <taxon>eudicotyledons</taxon>
        <taxon>Gunneridae</taxon>
        <taxon>Pentapetalae</taxon>
        <taxon>rosids</taxon>
        <taxon>malvids</taxon>
        <taxon>Malvales</taxon>
        <taxon>Malvaceae</taxon>
        <taxon>Malvoideae</taxon>
        <taxon>Gossypium</taxon>
    </lineage>
</organism>
<reference evidence="1 2" key="1">
    <citation type="journal article" date="2021" name="Plant Biotechnol. J.">
        <title>Multi-omics assisted identification of the key and species-specific regulatory components of drought-tolerant mechanisms in Gossypium stocksii.</title>
        <authorList>
            <person name="Yu D."/>
            <person name="Ke L."/>
            <person name="Zhang D."/>
            <person name="Wu Y."/>
            <person name="Sun Y."/>
            <person name="Mei J."/>
            <person name="Sun J."/>
            <person name="Sun Y."/>
        </authorList>
    </citation>
    <scope>NUCLEOTIDE SEQUENCE [LARGE SCALE GENOMIC DNA]</scope>
    <source>
        <strain evidence="2">cv. E1</strain>
        <tissue evidence="1">Leaf</tissue>
    </source>
</reference>
<sequence>MEVIGIRHGGDLTTFQQKYLYALNCSGLARRVIYRNNTLTDILTTSKSTPGELVICQEKLIQEAVDTLLDNGNRGQPIRVYKSFSDVIECKEGRFCENLLGK</sequence>
<dbReference type="AlphaFoldDB" id="A0A9D3ZDX7"/>
<keyword evidence="2" id="KW-1185">Reference proteome</keyword>
<proteinExistence type="predicted"/>
<comment type="caution">
    <text evidence="1">The sequence shown here is derived from an EMBL/GenBank/DDBJ whole genome shotgun (WGS) entry which is preliminary data.</text>
</comment>
<dbReference type="EMBL" id="JAIQCV010000066">
    <property type="protein sequence ID" value="KAH1030230.1"/>
    <property type="molecule type" value="Genomic_DNA"/>
</dbReference>
<protein>
    <submittedName>
        <fullName evidence="1">Uncharacterized protein</fullName>
    </submittedName>
</protein>
<dbReference type="OrthoDB" id="1862828at2759"/>